<feature type="region of interest" description="Disordered" evidence="1">
    <location>
        <begin position="165"/>
        <end position="396"/>
    </location>
</feature>
<organism evidence="2 3">
    <name type="scientific">Candolleomyces aberdarensis</name>
    <dbReference type="NCBI Taxonomy" id="2316362"/>
    <lineage>
        <taxon>Eukaryota</taxon>
        <taxon>Fungi</taxon>
        <taxon>Dikarya</taxon>
        <taxon>Basidiomycota</taxon>
        <taxon>Agaricomycotina</taxon>
        <taxon>Agaricomycetes</taxon>
        <taxon>Agaricomycetidae</taxon>
        <taxon>Agaricales</taxon>
        <taxon>Agaricineae</taxon>
        <taxon>Psathyrellaceae</taxon>
        <taxon>Candolleomyces</taxon>
    </lineage>
</organism>
<sequence length="396" mass="43951">MSLNGAPVTTFPGAARNFVAHVWQQILSSFYPVEDVPGPQVAATPFAACPLPPIPESLPSPLLSGSLKISFVLPKGFLGNTDWQPIGVDLDFVQLVLSLLVVLLLWALRRSRARLSSESSPADLAYDLAGVITRAVGARRFSEDIYSAIIHHLQTHSKLNKVVEVDGEPTPNRSTELGPEHDPVTPARTSTSTQQRRGSPSPTRQRRAESPAPVPAHDQQRRTGSAAPTRHQQRRAESPAPTRGRQRRAESPLPTRERRASPSATRQRRATAPSTQQRRASGDYPEADDDVQFRQNHALSGDDENGDRHEHTPAPSTQRRRAPRDYPNNVQQHQAVRDEDEDGDRHTFDGDRGFMVDEEEEEEDGTASMHNVLDGVDAPREDERFKARQPRSFRGM</sequence>
<accession>A0A4Q2DZM4</accession>
<dbReference type="AlphaFoldDB" id="A0A4Q2DZM4"/>
<dbReference type="Proteomes" id="UP000290288">
    <property type="component" value="Unassembled WGS sequence"/>
</dbReference>
<feature type="compositionally biased region" description="Basic and acidic residues" evidence="1">
    <location>
        <begin position="377"/>
        <end position="386"/>
    </location>
</feature>
<dbReference type="EMBL" id="SDEE01000013">
    <property type="protein sequence ID" value="RXW24834.1"/>
    <property type="molecule type" value="Genomic_DNA"/>
</dbReference>
<dbReference type="OrthoDB" id="10444247at2759"/>
<evidence type="ECO:0000313" key="3">
    <source>
        <dbReference type="Proteomes" id="UP000290288"/>
    </source>
</evidence>
<reference evidence="2 3" key="1">
    <citation type="submission" date="2019-01" db="EMBL/GenBank/DDBJ databases">
        <title>Draft genome sequence of Psathyrella aberdarensis IHI B618.</title>
        <authorList>
            <person name="Buettner E."/>
            <person name="Kellner H."/>
        </authorList>
    </citation>
    <scope>NUCLEOTIDE SEQUENCE [LARGE SCALE GENOMIC DNA]</scope>
    <source>
        <strain evidence="2 3">IHI B618</strain>
    </source>
</reference>
<comment type="caution">
    <text evidence="2">The sequence shown here is derived from an EMBL/GenBank/DDBJ whole genome shotgun (WGS) entry which is preliminary data.</text>
</comment>
<evidence type="ECO:0000313" key="2">
    <source>
        <dbReference type="EMBL" id="RXW24834.1"/>
    </source>
</evidence>
<protein>
    <submittedName>
        <fullName evidence="2">Uncharacterized protein</fullName>
    </submittedName>
</protein>
<feature type="compositionally biased region" description="Polar residues" evidence="1">
    <location>
        <begin position="187"/>
        <end position="203"/>
    </location>
</feature>
<evidence type="ECO:0000256" key="1">
    <source>
        <dbReference type="SAM" id="MobiDB-lite"/>
    </source>
</evidence>
<name>A0A4Q2DZM4_9AGAR</name>
<feature type="compositionally biased region" description="Acidic residues" evidence="1">
    <location>
        <begin position="356"/>
        <end position="365"/>
    </location>
</feature>
<gene>
    <name evidence="2" type="ORF">EST38_g1048</name>
</gene>
<keyword evidence="3" id="KW-1185">Reference proteome</keyword>
<feature type="compositionally biased region" description="Basic and acidic residues" evidence="1">
    <location>
        <begin position="343"/>
        <end position="355"/>
    </location>
</feature>
<feature type="compositionally biased region" description="Basic residues" evidence="1">
    <location>
        <begin position="387"/>
        <end position="396"/>
    </location>
</feature>
<feature type="compositionally biased region" description="Basic and acidic residues" evidence="1">
    <location>
        <begin position="247"/>
        <end position="260"/>
    </location>
</feature>
<proteinExistence type="predicted"/>